<dbReference type="CDD" id="cd13131">
    <property type="entry name" value="MATE_NorM_like"/>
    <property type="match status" value="1"/>
</dbReference>
<feature type="transmembrane region" description="Helical" evidence="10">
    <location>
        <begin position="416"/>
        <end position="435"/>
    </location>
</feature>
<feature type="transmembrane region" description="Helical" evidence="10">
    <location>
        <begin position="317"/>
        <end position="336"/>
    </location>
</feature>
<keyword evidence="3" id="KW-0050">Antiport</keyword>
<keyword evidence="8 10" id="KW-0472">Membrane</keyword>
<feature type="transmembrane region" description="Helical" evidence="10">
    <location>
        <begin position="129"/>
        <end position="148"/>
    </location>
</feature>
<gene>
    <name evidence="11" type="ORF">GCM10023331_37680</name>
</gene>
<feature type="transmembrane region" description="Helical" evidence="10">
    <location>
        <begin position="235"/>
        <end position="265"/>
    </location>
</feature>
<feature type="transmembrane region" description="Helical" evidence="10">
    <location>
        <begin position="356"/>
        <end position="378"/>
    </location>
</feature>
<keyword evidence="2" id="KW-0813">Transport</keyword>
<name>A0ABP9DLX0_9BACT</name>
<proteinExistence type="predicted"/>
<feature type="transmembrane region" description="Helical" evidence="10">
    <location>
        <begin position="94"/>
        <end position="117"/>
    </location>
</feature>
<evidence type="ECO:0000256" key="9">
    <source>
        <dbReference type="ARBA" id="ARBA00031636"/>
    </source>
</evidence>
<feature type="transmembrane region" description="Helical" evidence="10">
    <location>
        <begin position="277"/>
        <end position="296"/>
    </location>
</feature>
<organism evidence="11 12">
    <name type="scientific">Algivirga pacifica</name>
    <dbReference type="NCBI Taxonomy" id="1162670"/>
    <lineage>
        <taxon>Bacteria</taxon>
        <taxon>Pseudomonadati</taxon>
        <taxon>Bacteroidota</taxon>
        <taxon>Cytophagia</taxon>
        <taxon>Cytophagales</taxon>
        <taxon>Flammeovirgaceae</taxon>
        <taxon>Algivirga</taxon>
    </lineage>
</organism>
<evidence type="ECO:0000256" key="10">
    <source>
        <dbReference type="SAM" id="Phobius"/>
    </source>
</evidence>
<evidence type="ECO:0000256" key="3">
    <source>
        <dbReference type="ARBA" id="ARBA00022449"/>
    </source>
</evidence>
<evidence type="ECO:0000256" key="1">
    <source>
        <dbReference type="ARBA" id="ARBA00004651"/>
    </source>
</evidence>
<dbReference type="Pfam" id="PF01554">
    <property type="entry name" value="MatE"/>
    <property type="match status" value="2"/>
</dbReference>
<evidence type="ECO:0000313" key="12">
    <source>
        <dbReference type="Proteomes" id="UP001500298"/>
    </source>
</evidence>
<feature type="transmembrane region" description="Helical" evidence="10">
    <location>
        <begin position="390"/>
        <end position="410"/>
    </location>
</feature>
<evidence type="ECO:0000313" key="11">
    <source>
        <dbReference type="EMBL" id="GAA4849453.1"/>
    </source>
</evidence>
<keyword evidence="4" id="KW-1003">Cell membrane</keyword>
<dbReference type="EMBL" id="BAABJX010000062">
    <property type="protein sequence ID" value="GAA4849453.1"/>
    <property type="molecule type" value="Genomic_DNA"/>
</dbReference>
<comment type="caution">
    <text evidence="11">The sequence shown here is derived from an EMBL/GenBank/DDBJ whole genome shotgun (WGS) entry which is preliminary data.</text>
</comment>
<feature type="transmembrane region" description="Helical" evidence="10">
    <location>
        <begin position="160"/>
        <end position="180"/>
    </location>
</feature>
<comment type="subcellular location">
    <subcellularLocation>
        <location evidence="1">Cell membrane</location>
        <topology evidence="1">Multi-pass membrane protein</topology>
    </subcellularLocation>
</comment>
<reference evidence="12" key="1">
    <citation type="journal article" date="2019" name="Int. J. Syst. Evol. Microbiol.">
        <title>The Global Catalogue of Microorganisms (GCM) 10K type strain sequencing project: providing services to taxonomists for standard genome sequencing and annotation.</title>
        <authorList>
            <consortium name="The Broad Institute Genomics Platform"/>
            <consortium name="The Broad Institute Genome Sequencing Center for Infectious Disease"/>
            <person name="Wu L."/>
            <person name="Ma J."/>
        </authorList>
    </citation>
    <scope>NUCLEOTIDE SEQUENCE [LARGE SCALE GENOMIC DNA]</scope>
    <source>
        <strain evidence="12">JCM 18326</strain>
    </source>
</reference>
<dbReference type="PANTHER" id="PTHR43298">
    <property type="entry name" value="MULTIDRUG RESISTANCE PROTEIN NORM-RELATED"/>
    <property type="match status" value="1"/>
</dbReference>
<protein>
    <recommendedName>
        <fullName evidence="9">Multidrug-efflux transporter</fullName>
    </recommendedName>
</protein>
<evidence type="ECO:0000256" key="5">
    <source>
        <dbReference type="ARBA" id="ARBA00022692"/>
    </source>
</evidence>
<dbReference type="Proteomes" id="UP001500298">
    <property type="component" value="Unassembled WGS sequence"/>
</dbReference>
<keyword evidence="12" id="KW-1185">Reference proteome</keyword>
<feature type="transmembrane region" description="Helical" evidence="10">
    <location>
        <begin position="192"/>
        <end position="215"/>
    </location>
</feature>
<dbReference type="RefSeq" id="WP_345374679.1">
    <property type="nucleotide sequence ID" value="NZ_BAABJX010000062.1"/>
</dbReference>
<evidence type="ECO:0000256" key="7">
    <source>
        <dbReference type="ARBA" id="ARBA00023065"/>
    </source>
</evidence>
<evidence type="ECO:0000256" key="6">
    <source>
        <dbReference type="ARBA" id="ARBA00022989"/>
    </source>
</evidence>
<accession>A0ABP9DLX0</accession>
<sequence>MTFKKYINHYQENFRLAVPVVIAHIGQMLTNIADNVMTGHYSTLSLSASAFMNSVFIIVMVFGIGFAQGLTPLIGKAIGQKELQRTGHLLRHSLLLNTAVVAILLLILNNTTPLLFHMGQVDEVVREGIPYYKVINWSLLPMIVFFSFKQFAEGNASTKPAMIITLGANVLNVIINYILIFGKWGAPEMGLIGAGIATLIARVTMAIAMAAYILYTPRFKEHLKGFYERSISSTLLWDLIKVSFPIALQVVMEVAAFAIGGIMVGQLGKNEIAAHQIAISLSSVTFMMANGLSAAITIRNSGAHGQNNYTEARDISWAGLHMVIIFMLFSSVVFILGSEWMASLYTPDLTVVKMAIPMIGIAALFQLFDGIQVLSFGALRGISDVKNPTIIAFIAYWLVSLPTGYLLAFHSPLRELGVWVGFLAGLSTASVLLTLRFHKITRKMQQLYTV</sequence>
<keyword evidence="5 10" id="KW-0812">Transmembrane</keyword>
<evidence type="ECO:0000256" key="8">
    <source>
        <dbReference type="ARBA" id="ARBA00023136"/>
    </source>
</evidence>
<dbReference type="PIRSF" id="PIRSF006603">
    <property type="entry name" value="DinF"/>
    <property type="match status" value="1"/>
</dbReference>
<feature type="transmembrane region" description="Helical" evidence="10">
    <location>
        <begin position="12"/>
        <end position="30"/>
    </location>
</feature>
<keyword evidence="7" id="KW-0406">Ion transport</keyword>
<evidence type="ECO:0000256" key="4">
    <source>
        <dbReference type="ARBA" id="ARBA00022475"/>
    </source>
</evidence>
<dbReference type="InterPro" id="IPR048279">
    <property type="entry name" value="MdtK-like"/>
</dbReference>
<evidence type="ECO:0000256" key="2">
    <source>
        <dbReference type="ARBA" id="ARBA00022448"/>
    </source>
</evidence>
<feature type="transmembrane region" description="Helical" evidence="10">
    <location>
        <begin position="50"/>
        <end position="74"/>
    </location>
</feature>
<dbReference type="InterPro" id="IPR002528">
    <property type="entry name" value="MATE_fam"/>
</dbReference>
<keyword evidence="6 10" id="KW-1133">Transmembrane helix</keyword>
<dbReference type="InterPro" id="IPR050222">
    <property type="entry name" value="MATE_MdtK"/>
</dbReference>
<dbReference type="PANTHER" id="PTHR43298:SF2">
    <property type="entry name" value="FMN_FAD EXPORTER YEEO-RELATED"/>
    <property type="match status" value="1"/>
</dbReference>
<dbReference type="NCBIfam" id="TIGR00797">
    <property type="entry name" value="matE"/>
    <property type="match status" value="1"/>
</dbReference>